<dbReference type="Gene3D" id="3.40.50.300">
    <property type="entry name" value="P-loop containing nucleotide triphosphate hydrolases"/>
    <property type="match status" value="1"/>
</dbReference>
<evidence type="ECO:0000313" key="3">
    <source>
        <dbReference type="EMBL" id="PWK36505.1"/>
    </source>
</evidence>
<dbReference type="InterPro" id="IPR050921">
    <property type="entry name" value="T4SS_GSP_E_ATPase"/>
</dbReference>
<dbReference type="GO" id="GO:0016887">
    <property type="term" value="F:ATP hydrolysis activity"/>
    <property type="evidence" value="ECO:0007669"/>
    <property type="project" value="InterPro"/>
</dbReference>
<dbReference type="PANTHER" id="PTHR30486">
    <property type="entry name" value="TWITCHING MOTILITY PROTEIN PILT"/>
    <property type="match status" value="1"/>
</dbReference>
<dbReference type="Gene3D" id="3.30.450.380">
    <property type="match status" value="1"/>
</dbReference>
<dbReference type="Pfam" id="PF00437">
    <property type="entry name" value="T2SSE"/>
    <property type="match status" value="1"/>
</dbReference>
<keyword evidence="4" id="KW-1185">Reference proteome</keyword>
<gene>
    <name evidence="3" type="ORF">C7419_101361</name>
</gene>
<reference evidence="3 4" key="1">
    <citation type="submission" date="2018-05" db="EMBL/GenBank/DDBJ databases">
        <title>Genomic Encyclopedia of Type Strains, Phase IV (KMG-V): Genome sequencing to study the core and pangenomes of soil and plant-associated prokaryotes.</title>
        <authorList>
            <person name="Whitman W."/>
        </authorList>
    </citation>
    <scope>NUCLEOTIDE SEQUENCE [LARGE SCALE GENOMIC DNA]</scope>
    <source>
        <strain evidence="3 4">SLV-132</strain>
    </source>
</reference>
<proteinExistence type="inferred from homology"/>
<dbReference type="GeneID" id="98341978"/>
<comment type="similarity">
    <text evidence="1">Belongs to the GSP E family.</text>
</comment>
<dbReference type="AlphaFoldDB" id="A0A316EXB5"/>
<dbReference type="EMBL" id="QGGT01000001">
    <property type="protein sequence ID" value="PWK36505.1"/>
    <property type="molecule type" value="Genomic_DNA"/>
</dbReference>
<accession>A0A316EXB5</accession>
<feature type="domain" description="AAA+ ATPase" evidence="2">
    <location>
        <begin position="246"/>
        <end position="473"/>
    </location>
</feature>
<dbReference type="SMART" id="SM00382">
    <property type="entry name" value="AAA"/>
    <property type="match status" value="1"/>
</dbReference>
<dbReference type="SUPFAM" id="SSF52540">
    <property type="entry name" value="P-loop containing nucleoside triphosphate hydrolases"/>
    <property type="match status" value="1"/>
</dbReference>
<dbReference type="RefSeq" id="WP_109580331.1">
    <property type="nucleotide sequence ID" value="NZ_CAJPUX010000003.1"/>
</dbReference>
<evidence type="ECO:0000259" key="2">
    <source>
        <dbReference type="SMART" id="SM00382"/>
    </source>
</evidence>
<sequence length="476" mass="52238">MSLRAQLFEKAGEAMPDHVAGADAGAASACHGSGAQAVASGAAHPGVHGAANAAYQQLKLEIHAAIIERVELEKLQRLTPDQVRREIALLVERIVEERNIPINEAERRRLVSDVRDEMLGYGPLEPLLADPTISDILVNTASKVYVERRGKLELTDVTFHDDAHLLKVIDRMVSRVGRRIDESSPMVDARLPDGSRINAIIPPSAVDGPLLSIRRFSVQPLMVKDLIELQTMTPPMAQLIEAMVKAKLNILISGGTGSGKTTMLNILSGFIPSSERVVTIEDAAELQLRQDHVLRLETRPPNIEGRGEITQRSLVRNALRMRPDRIILGEVRGAEALDMLHAMNTGHEGSLATIHANSPRDALTRLENMVSMAGLSLPPRTMRQQITSAITVILQVSRLTDGRRKLLSIQEVTGMESDVVNMQEIFTFKRTGVDADGRVKGYFCATGVRPHFSDRLAAFGLSVPERLYEPSVRFDV</sequence>
<dbReference type="InterPro" id="IPR003593">
    <property type="entry name" value="AAA+_ATPase"/>
</dbReference>
<organism evidence="3 4">
    <name type="scientific">Cupriavidus plantarum</name>
    <dbReference type="NCBI Taxonomy" id="942865"/>
    <lineage>
        <taxon>Bacteria</taxon>
        <taxon>Pseudomonadati</taxon>
        <taxon>Pseudomonadota</taxon>
        <taxon>Betaproteobacteria</taxon>
        <taxon>Burkholderiales</taxon>
        <taxon>Burkholderiaceae</taxon>
        <taxon>Cupriavidus</taxon>
    </lineage>
</organism>
<dbReference type="InterPro" id="IPR001482">
    <property type="entry name" value="T2SS/T4SS_dom"/>
</dbReference>
<evidence type="ECO:0000313" key="4">
    <source>
        <dbReference type="Proteomes" id="UP000245754"/>
    </source>
</evidence>
<dbReference type="PANTHER" id="PTHR30486:SF15">
    <property type="entry name" value="TYPE II_IV SECRETION SYSTEM ATPASE"/>
    <property type="match status" value="1"/>
</dbReference>
<evidence type="ECO:0000256" key="1">
    <source>
        <dbReference type="ARBA" id="ARBA00006611"/>
    </source>
</evidence>
<name>A0A316EXB5_9BURK</name>
<comment type="caution">
    <text evidence="3">The sequence shown here is derived from an EMBL/GenBank/DDBJ whole genome shotgun (WGS) entry which is preliminary data.</text>
</comment>
<dbReference type="OrthoDB" id="9810761at2"/>
<dbReference type="InterPro" id="IPR027417">
    <property type="entry name" value="P-loop_NTPase"/>
</dbReference>
<dbReference type="Proteomes" id="UP000245754">
    <property type="component" value="Unassembled WGS sequence"/>
</dbReference>
<dbReference type="CDD" id="cd01130">
    <property type="entry name" value="VirB11-like_ATPase"/>
    <property type="match status" value="1"/>
</dbReference>
<protein>
    <submittedName>
        <fullName evidence="3">Pilus assembly protein CpaF</fullName>
    </submittedName>
</protein>